<evidence type="ECO:0000313" key="13">
    <source>
        <dbReference type="EMBL" id="SFM97208.1"/>
    </source>
</evidence>
<dbReference type="UniPathway" id="UPA00895"/>
<feature type="transmembrane region" description="Helical" evidence="9">
    <location>
        <begin position="64"/>
        <end position="82"/>
    </location>
</feature>
<keyword evidence="8 9" id="KW-0472">Membrane</keyword>
<dbReference type="EMBL" id="FOUU01000008">
    <property type="protein sequence ID" value="SFM97208.1"/>
    <property type="molecule type" value="Genomic_DNA"/>
</dbReference>
<evidence type="ECO:0000259" key="12">
    <source>
        <dbReference type="Pfam" id="PF16916"/>
    </source>
</evidence>
<dbReference type="OrthoDB" id="9809646at2"/>
<evidence type="ECO:0000256" key="2">
    <source>
        <dbReference type="ARBA" id="ARBA00008873"/>
    </source>
</evidence>
<feature type="domain" description="Cation efflux protein cytoplasmic" evidence="12">
    <location>
        <begin position="224"/>
        <end position="297"/>
    </location>
</feature>
<evidence type="ECO:0000256" key="3">
    <source>
        <dbReference type="ARBA" id="ARBA00022448"/>
    </source>
</evidence>
<comment type="subcellular location">
    <subcellularLocation>
        <location evidence="1">Membrane</location>
        <topology evidence="1">Multi-pass membrane protein</topology>
    </subcellularLocation>
</comment>
<evidence type="ECO:0000259" key="11">
    <source>
        <dbReference type="Pfam" id="PF07291"/>
    </source>
</evidence>
<keyword evidence="4 9" id="KW-0812">Transmembrane</keyword>
<dbReference type="Gene3D" id="1.20.1510.10">
    <property type="entry name" value="Cation efflux protein transmembrane domain"/>
    <property type="match status" value="1"/>
</dbReference>
<feature type="transmembrane region" description="Helical" evidence="9">
    <location>
        <begin position="94"/>
        <end position="112"/>
    </location>
</feature>
<feature type="domain" description="Cation efflux protein transmembrane" evidence="10">
    <location>
        <begin position="27"/>
        <end position="218"/>
    </location>
</feature>
<comment type="similarity">
    <text evidence="2">Belongs to the cation diffusion facilitator (CDF) transporter (TC 2.A.4) family. SLC30A subfamily.</text>
</comment>
<dbReference type="AlphaFoldDB" id="A0A1I4V7T2"/>
<accession>A0A1I4V7T2</accession>
<evidence type="ECO:0000256" key="9">
    <source>
        <dbReference type="SAM" id="Phobius"/>
    </source>
</evidence>
<dbReference type="InterPro" id="IPR002524">
    <property type="entry name" value="Cation_efflux"/>
</dbReference>
<evidence type="ECO:0000256" key="4">
    <source>
        <dbReference type="ARBA" id="ARBA00022692"/>
    </source>
</evidence>
<dbReference type="GO" id="GO:0005385">
    <property type="term" value="F:zinc ion transmembrane transporter activity"/>
    <property type="evidence" value="ECO:0007669"/>
    <property type="project" value="TreeGrafter"/>
</dbReference>
<evidence type="ECO:0000256" key="6">
    <source>
        <dbReference type="ARBA" id="ARBA00022989"/>
    </source>
</evidence>
<dbReference type="NCBIfam" id="TIGR01297">
    <property type="entry name" value="CDF"/>
    <property type="match status" value="1"/>
</dbReference>
<evidence type="ECO:0000256" key="7">
    <source>
        <dbReference type="ARBA" id="ARBA00023065"/>
    </source>
</evidence>
<feature type="transmembrane region" description="Helical" evidence="9">
    <location>
        <begin position="378"/>
        <end position="400"/>
    </location>
</feature>
<dbReference type="RefSeq" id="WP_093395730.1">
    <property type="nucleotide sequence ID" value="NZ_FOUU01000008.1"/>
</dbReference>
<name>A0A1I4V7T2_9BACT</name>
<dbReference type="Pfam" id="PF16916">
    <property type="entry name" value="ZT_dimer"/>
    <property type="match status" value="1"/>
</dbReference>
<evidence type="ECO:0000256" key="8">
    <source>
        <dbReference type="ARBA" id="ARBA00023136"/>
    </source>
</evidence>
<evidence type="ECO:0000313" key="14">
    <source>
        <dbReference type="Proteomes" id="UP000199611"/>
    </source>
</evidence>
<keyword evidence="14" id="KW-1185">Reference proteome</keyword>
<dbReference type="SUPFAM" id="SSF161111">
    <property type="entry name" value="Cation efflux protein transmembrane domain-like"/>
    <property type="match status" value="1"/>
</dbReference>
<keyword evidence="5" id="KW-0862">Zinc</keyword>
<keyword evidence="5" id="KW-0864">Zinc transport</keyword>
<dbReference type="InterPro" id="IPR027469">
    <property type="entry name" value="Cation_efflux_TMD_sf"/>
</dbReference>
<dbReference type="PANTHER" id="PTHR11562">
    <property type="entry name" value="CATION EFFLUX PROTEIN/ ZINC TRANSPORTER"/>
    <property type="match status" value="1"/>
</dbReference>
<dbReference type="InterPro" id="IPR036837">
    <property type="entry name" value="Cation_efflux_CTD_sf"/>
</dbReference>
<dbReference type="InterPro" id="IPR027470">
    <property type="entry name" value="Cation_efflux_CTD"/>
</dbReference>
<keyword evidence="7" id="KW-0406">Ion transport</keyword>
<dbReference type="PANTHER" id="PTHR11562:SF17">
    <property type="entry name" value="RE54080P-RELATED"/>
    <property type="match status" value="1"/>
</dbReference>
<evidence type="ECO:0000259" key="10">
    <source>
        <dbReference type="Pfam" id="PF01545"/>
    </source>
</evidence>
<keyword evidence="6 9" id="KW-1133">Transmembrane helix</keyword>
<feature type="transmembrane region" description="Helical" evidence="9">
    <location>
        <begin position="337"/>
        <end position="355"/>
    </location>
</feature>
<protein>
    <submittedName>
        <fullName evidence="13">Cation diffusion facilitator family transporter</fullName>
    </submittedName>
</protein>
<feature type="transmembrane region" description="Helical" evidence="9">
    <location>
        <begin position="27"/>
        <end position="52"/>
    </location>
</feature>
<dbReference type="InterPro" id="IPR009908">
    <property type="entry name" value="Methylamine_util_MauE"/>
</dbReference>
<dbReference type="InterPro" id="IPR058533">
    <property type="entry name" value="Cation_efflux_TM"/>
</dbReference>
<dbReference type="Pfam" id="PF07291">
    <property type="entry name" value="MauE"/>
    <property type="match status" value="1"/>
</dbReference>
<dbReference type="GO" id="GO:0005886">
    <property type="term" value="C:plasma membrane"/>
    <property type="evidence" value="ECO:0007669"/>
    <property type="project" value="TreeGrafter"/>
</dbReference>
<organism evidence="13 14">
    <name type="scientific">Thermodesulforhabdus norvegica</name>
    <dbReference type="NCBI Taxonomy" id="39841"/>
    <lineage>
        <taxon>Bacteria</taxon>
        <taxon>Pseudomonadati</taxon>
        <taxon>Thermodesulfobacteriota</taxon>
        <taxon>Syntrophobacteria</taxon>
        <taxon>Syntrophobacterales</taxon>
        <taxon>Thermodesulforhabdaceae</taxon>
        <taxon>Thermodesulforhabdus</taxon>
    </lineage>
</organism>
<sequence>MGAITCTHHHGGHHVSTDEATRNKKRLLVAMFINLVIPVLQIAGGLYAGSMALVADATHNLSDFASLIISYVALIIASRGASATHTFGFKRAEVLAACANVILLLLACTFIVKEAFERFMQGGVVLGSLVIWLALLGIVGNGLSAWILSRGAEGNINIRGAFLHMVADMLTSVGVLIVGLTITIRPWFWLDPLISLVIVIFILRNCWQILKESIQVLMDAVPLHIDLKEVKRAIENVPGVISAHYLHAWSISPGVTAFSCHVVVPDTRISELRETKERIENMLASRFAINHPVLQFEAEECGNGSLLCELSCTSAPGNPDELENEEPKSPRSKGFRIFGTLMRIAFGGVFVWASYDKILNPREFAEVVYNYMILPDEFINIVAIILPWIELFTGLSLIFGIFTRGSLLISIALLIVFTGAIVANIIRGIDISCGCFTTDQSEASQLEMWLDVLRDIGLIIWAGWLFRQACLAKEMPKESARGKSDN</sequence>
<feature type="domain" description="Methylamine utilisation protein MauE" evidence="11">
    <location>
        <begin position="337"/>
        <end position="466"/>
    </location>
</feature>
<reference evidence="13 14" key="1">
    <citation type="submission" date="2016-10" db="EMBL/GenBank/DDBJ databases">
        <authorList>
            <person name="de Groot N.N."/>
        </authorList>
    </citation>
    <scope>NUCLEOTIDE SEQUENCE [LARGE SCALE GENOMIC DNA]</scope>
    <source>
        <strain evidence="13 14">DSM 9990</strain>
    </source>
</reference>
<feature type="transmembrane region" description="Helical" evidence="9">
    <location>
        <begin position="161"/>
        <end position="182"/>
    </location>
</feature>
<dbReference type="Proteomes" id="UP000199611">
    <property type="component" value="Unassembled WGS sequence"/>
</dbReference>
<feature type="transmembrane region" description="Helical" evidence="9">
    <location>
        <begin position="188"/>
        <end position="207"/>
    </location>
</feature>
<dbReference type="Pfam" id="PF01545">
    <property type="entry name" value="Cation_efflux"/>
    <property type="match status" value="1"/>
</dbReference>
<dbReference type="STRING" id="39841.SAMN05660836_02154"/>
<proteinExistence type="inferred from homology"/>
<dbReference type="InterPro" id="IPR050681">
    <property type="entry name" value="CDF/SLC30A"/>
</dbReference>
<dbReference type="GO" id="GO:0030416">
    <property type="term" value="P:methylamine metabolic process"/>
    <property type="evidence" value="ECO:0007669"/>
    <property type="project" value="InterPro"/>
</dbReference>
<evidence type="ECO:0000256" key="1">
    <source>
        <dbReference type="ARBA" id="ARBA00004141"/>
    </source>
</evidence>
<feature type="transmembrane region" description="Helical" evidence="9">
    <location>
        <begin position="124"/>
        <end position="149"/>
    </location>
</feature>
<evidence type="ECO:0000256" key="5">
    <source>
        <dbReference type="ARBA" id="ARBA00022906"/>
    </source>
</evidence>
<keyword evidence="3" id="KW-0813">Transport</keyword>
<dbReference type="Gene3D" id="3.30.70.1350">
    <property type="entry name" value="Cation efflux protein, cytoplasmic domain"/>
    <property type="match status" value="1"/>
</dbReference>
<dbReference type="SUPFAM" id="SSF160240">
    <property type="entry name" value="Cation efflux protein cytoplasmic domain-like"/>
    <property type="match status" value="1"/>
</dbReference>
<feature type="transmembrane region" description="Helical" evidence="9">
    <location>
        <begin position="407"/>
        <end position="426"/>
    </location>
</feature>
<gene>
    <name evidence="13" type="ORF">SAMN05660836_02154</name>
</gene>